<evidence type="ECO:0000256" key="2">
    <source>
        <dbReference type="SAM" id="SignalP"/>
    </source>
</evidence>
<reference evidence="3 4" key="1">
    <citation type="submission" date="2019-05" db="EMBL/GenBank/DDBJ databases">
        <title>Emergence of the Ug99 lineage of the wheat stem rust pathogen through somatic hybridization.</title>
        <authorList>
            <person name="Li F."/>
            <person name="Upadhyaya N.M."/>
            <person name="Sperschneider J."/>
            <person name="Matny O."/>
            <person name="Nguyen-Phuc H."/>
            <person name="Mago R."/>
            <person name="Raley C."/>
            <person name="Miller M.E."/>
            <person name="Silverstein K.A.T."/>
            <person name="Henningsen E."/>
            <person name="Hirsch C.D."/>
            <person name="Visser B."/>
            <person name="Pretorius Z.A."/>
            <person name="Steffenson B.J."/>
            <person name="Schwessinger B."/>
            <person name="Dodds P.N."/>
            <person name="Figueroa M."/>
        </authorList>
    </citation>
    <scope>NUCLEOTIDE SEQUENCE [LARGE SCALE GENOMIC DNA]</scope>
    <source>
        <strain evidence="3">21-0</strain>
    </source>
</reference>
<keyword evidence="2" id="KW-0732">Signal</keyword>
<feature type="transmembrane region" description="Helical" evidence="1">
    <location>
        <begin position="140"/>
        <end position="164"/>
    </location>
</feature>
<dbReference type="EMBL" id="VSWC01000144">
    <property type="protein sequence ID" value="KAA1078070.1"/>
    <property type="molecule type" value="Genomic_DNA"/>
</dbReference>
<keyword evidence="1" id="KW-0472">Membrane</keyword>
<protein>
    <submittedName>
        <fullName evidence="3">Uncharacterized protein</fullName>
    </submittedName>
</protein>
<accession>A0A5B0MQ49</accession>
<dbReference type="Proteomes" id="UP000324748">
    <property type="component" value="Unassembled WGS sequence"/>
</dbReference>
<keyword evidence="1" id="KW-1133">Transmembrane helix</keyword>
<gene>
    <name evidence="3" type="ORF">PGT21_028062</name>
</gene>
<sequence>MLSHLFLLIIIQILGIYAMMEEIEEVGNISASAFAPRSAGKSNRAQLSSLIYNTQYSVTQCHRSQLNSQGARAFQHPGSSSTAPQVLDSVVSIDPKENTADRETPGNMNSDLIVIKEPSSYEEMKSELNGSVLWIRNNCIAFSFVGVSGLASLMVFAWLLALAVNKVLNYS</sequence>
<comment type="caution">
    <text evidence="3">The sequence shown here is derived from an EMBL/GenBank/DDBJ whole genome shotgun (WGS) entry which is preliminary data.</text>
</comment>
<organism evidence="3 4">
    <name type="scientific">Puccinia graminis f. sp. tritici</name>
    <dbReference type="NCBI Taxonomy" id="56615"/>
    <lineage>
        <taxon>Eukaryota</taxon>
        <taxon>Fungi</taxon>
        <taxon>Dikarya</taxon>
        <taxon>Basidiomycota</taxon>
        <taxon>Pucciniomycotina</taxon>
        <taxon>Pucciniomycetes</taxon>
        <taxon>Pucciniales</taxon>
        <taxon>Pucciniaceae</taxon>
        <taxon>Puccinia</taxon>
    </lineage>
</organism>
<feature type="chain" id="PRO_5023112982" evidence="2">
    <location>
        <begin position="19"/>
        <end position="171"/>
    </location>
</feature>
<feature type="signal peptide" evidence="2">
    <location>
        <begin position="1"/>
        <end position="18"/>
    </location>
</feature>
<evidence type="ECO:0000313" key="3">
    <source>
        <dbReference type="EMBL" id="KAA1078070.1"/>
    </source>
</evidence>
<name>A0A5B0MQ49_PUCGR</name>
<evidence type="ECO:0000313" key="4">
    <source>
        <dbReference type="Proteomes" id="UP000324748"/>
    </source>
</evidence>
<dbReference type="AlphaFoldDB" id="A0A5B0MQ49"/>
<evidence type="ECO:0000256" key="1">
    <source>
        <dbReference type="SAM" id="Phobius"/>
    </source>
</evidence>
<keyword evidence="4" id="KW-1185">Reference proteome</keyword>
<proteinExistence type="predicted"/>
<keyword evidence="1" id="KW-0812">Transmembrane</keyword>